<evidence type="ECO:0000256" key="3">
    <source>
        <dbReference type="SAM" id="MobiDB-lite"/>
    </source>
</evidence>
<name>U1GWP6_ENDPU</name>
<dbReference type="SUPFAM" id="SSF52540">
    <property type="entry name" value="P-loop containing nucleoside triphosphate hydrolases"/>
    <property type="match status" value="1"/>
</dbReference>
<feature type="repeat" description="ANK" evidence="2">
    <location>
        <begin position="933"/>
        <end position="957"/>
    </location>
</feature>
<feature type="domain" description="Nephrocystin 3-like N-terminal" evidence="4">
    <location>
        <begin position="167"/>
        <end position="354"/>
    </location>
</feature>
<gene>
    <name evidence="5" type="ORF">EPUS_02630</name>
</gene>
<dbReference type="AlphaFoldDB" id="U1GWP6"/>
<evidence type="ECO:0000256" key="1">
    <source>
        <dbReference type="ARBA" id="ARBA00022737"/>
    </source>
</evidence>
<dbReference type="Gene3D" id="3.40.50.300">
    <property type="entry name" value="P-loop containing nucleotide triphosphate hydrolases"/>
    <property type="match status" value="1"/>
</dbReference>
<dbReference type="PROSITE" id="PS50297">
    <property type="entry name" value="ANK_REP_REGION"/>
    <property type="match status" value="4"/>
</dbReference>
<protein>
    <recommendedName>
        <fullName evidence="4">Nephrocystin 3-like N-terminal domain-containing protein</fullName>
    </recommendedName>
</protein>
<dbReference type="Gene3D" id="1.25.40.20">
    <property type="entry name" value="Ankyrin repeat-containing domain"/>
    <property type="match status" value="3"/>
</dbReference>
<accession>U1GWP6</accession>
<feature type="repeat" description="ANK" evidence="2">
    <location>
        <begin position="864"/>
        <end position="896"/>
    </location>
</feature>
<keyword evidence="2" id="KW-0040">ANK repeat</keyword>
<dbReference type="InterPro" id="IPR002110">
    <property type="entry name" value="Ankyrin_rpt"/>
</dbReference>
<feature type="repeat" description="ANK" evidence="2">
    <location>
        <begin position="718"/>
        <end position="744"/>
    </location>
</feature>
<dbReference type="EMBL" id="KE720681">
    <property type="protein sequence ID" value="ERF76918.1"/>
    <property type="molecule type" value="Genomic_DNA"/>
</dbReference>
<dbReference type="InterPro" id="IPR056884">
    <property type="entry name" value="NPHP3-like_N"/>
</dbReference>
<dbReference type="SMART" id="SM00248">
    <property type="entry name" value="ANK"/>
    <property type="match status" value="9"/>
</dbReference>
<dbReference type="Pfam" id="PF12796">
    <property type="entry name" value="Ank_2"/>
    <property type="match status" value="2"/>
</dbReference>
<organism evidence="5 6">
    <name type="scientific">Endocarpon pusillum (strain Z07020 / HMAS-L-300199)</name>
    <name type="common">Lichen-forming fungus</name>
    <dbReference type="NCBI Taxonomy" id="1263415"/>
    <lineage>
        <taxon>Eukaryota</taxon>
        <taxon>Fungi</taxon>
        <taxon>Dikarya</taxon>
        <taxon>Ascomycota</taxon>
        <taxon>Pezizomycotina</taxon>
        <taxon>Eurotiomycetes</taxon>
        <taxon>Chaetothyriomycetidae</taxon>
        <taxon>Verrucariales</taxon>
        <taxon>Verrucariaceae</taxon>
        <taxon>Endocarpon</taxon>
    </lineage>
</organism>
<sequence>MSGVEVAGAVMEAGTCVKALVHYWKGMDVEQTYQQFTSKPQEELKLPNALISAITQFKGLVQKIKNKFSGRTRRIKWLALRSDINNNIKAIMECYAIFQLSMQTMHMKLQQQQSTKEDVSKLQEAVDMNQRWSIFRDNIDWLFEPGSVVQEPEFRNELQSCRYSEPRWILEQKGYEDWQLDSPNTSNWLWGLGRQGAGKSTIASFLAHELRHRKALTRKDSRLEVPRYTNPRVTIFYCSYSEQSKQDVDMMFRCISRQLLTQLRTVDPSKTLEKSELVNQLRDHSIRQAEIAHSDEKEFRPVDTKSLLVELLHDFARPYIIIDALDEYPGSIGELLDQLVQLSATSVRLFVTSRNGDGGLMEDRAAKLRANILHITPSDEEICSYVGPRLEWICDGKDNYLSARSTLVERLQNEHKRKAIAQKITSSADGSFLLATLQITTLRDSRDDDELEERLNDMPSSLEGIIDDAISRIEKQNDRVSRFVGQKALLWVTCARRPLTVPELAQCLATYRYLGLGLGPANIQTKDCPKAESLVEATGYFLHIEENTTTIRVHEAIRGYCKQSGVRERYFVDAEYEMAQVCLRYWTLDSFSSGHCTSEEEWRRRCQQYPFLDYAASHWGSHMKLSPQRRFLNDPRYPILEFLDMTGPIASAGQALWPNPNTSALPLYAPQAHDWPSLKQNSHPIMPALHLLSYFDLPRIAEKWIDQAKKEVDQPSHQGVTPLFLACQLGRQAMVELLLKHKANPTRGTGHKPSSLIPAVRHGHVEVVKVLLRHEPASQLVRLGNAWQRQPLSIAIANQGKEMVQIILGFLDTLDDGEILLLHQDDQGYGPLHVAAKWNKTDVIGILTKRPGGEALLHQRGRYWQDTPLHLATVAANGESIKTLIKLGAGLAATQSQGKTPLHLATQYPEVQHASIVKLLLESGADPGLQDKNGRTPIHNAVNHGHAGILQTILDDGHTKTVDVQDLDGRTVLHCAVNDRKGDYLRMTRMLLQAGSDALEQDGSGQTALYYAIASRDRGLIDAFLDHPQYKNEILFIGIRYMASSPPRPDDGPHVAAQSGSTEAVHLTLRRDTNKESLEKGNACGRTPLDAIHPVFPSRD</sequence>
<feature type="repeat" description="ANK" evidence="2">
    <location>
        <begin position="968"/>
        <end position="1003"/>
    </location>
</feature>
<dbReference type="OrthoDB" id="1577640at2759"/>
<dbReference type="PROSITE" id="PS50088">
    <property type="entry name" value="ANK_REPEAT"/>
    <property type="match status" value="5"/>
</dbReference>
<dbReference type="HOGENOM" id="CLU_000288_34_23_1"/>
<evidence type="ECO:0000313" key="6">
    <source>
        <dbReference type="Proteomes" id="UP000019373"/>
    </source>
</evidence>
<dbReference type="eggNOG" id="KOG4177">
    <property type="taxonomic scope" value="Eukaryota"/>
</dbReference>
<dbReference type="Pfam" id="PF24883">
    <property type="entry name" value="NPHP3_N"/>
    <property type="match status" value="1"/>
</dbReference>
<reference evidence="6" key="1">
    <citation type="journal article" date="2014" name="BMC Genomics">
        <title>Genome characteristics reveal the impact of lichenization on lichen-forming fungus Endocarpon pusillum Hedwig (Verrucariales, Ascomycota).</title>
        <authorList>
            <person name="Wang Y.-Y."/>
            <person name="Liu B."/>
            <person name="Zhang X.-Y."/>
            <person name="Zhou Q.-M."/>
            <person name="Zhang T."/>
            <person name="Li H."/>
            <person name="Yu Y.-F."/>
            <person name="Zhang X.-L."/>
            <person name="Hao X.-Y."/>
            <person name="Wang M."/>
            <person name="Wang L."/>
            <person name="Wei J.-C."/>
        </authorList>
    </citation>
    <scope>NUCLEOTIDE SEQUENCE [LARGE SCALE GENOMIC DNA]</scope>
    <source>
        <strain evidence="6">Z07020 / HMAS-L-300199</strain>
    </source>
</reference>
<evidence type="ECO:0000259" key="4">
    <source>
        <dbReference type="Pfam" id="PF24883"/>
    </source>
</evidence>
<proteinExistence type="predicted"/>
<evidence type="ECO:0000256" key="2">
    <source>
        <dbReference type="PROSITE-ProRule" id="PRU00023"/>
    </source>
</evidence>
<evidence type="ECO:0000313" key="5">
    <source>
        <dbReference type="EMBL" id="ERF76918.1"/>
    </source>
</evidence>
<dbReference type="PANTHER" id="PTHR10039:SF16">
    <property type="entry name" value="GPI INOSITOL-DEACYLASE"/>
    <property type="match status" value="1"/>
</dbReference>
<feature type="repeat" description="ANK" evidence="2">
    <location>
        <begin position="897"/>
        <end position="932"/>
    </location>
</feature>
<feature type="region of interest" description="Disordered" evidence="3">
    <location>
        <begin position="1072"/>
        <end position="1100"/>
    </location>
</feature>
<dbReference type="SUPFAM" id="SSF48403">
    <property type="entry name" value="Ankyrin repeat"/>
    <property type="match status" value="1"/>
</dbReference>
<dbReference type="InterPro" id="IPR027417">
    <property type="entry name" value="P-loop_NTPase"/>
</dbReference>
<dbReference type="RefSeq" id="XP_007785743.1">
    <property type="nucleotide sequence ID" value="XM_007787553.1"/>
</dbReference>
<keyword evidence="6" id="KW-1185">Reference proteome</keyword>
<dbReference type="InterPro" id="IPR036770">
    <property type="entry name" value="Ankyrin_rpt-contain_sf"/>
</dbReference>
<dbReference type="GeneID" id="19237682"/>
<dbReference type="Proteomes" id="UP000019373">
    <property type="component" value="Unassembled WGS sequence"/>
</dbReference>
<keyword evidence="1" id="KW-0677">Repeat</keyword>
<dbReference type="PANTHER" id="PTHR10039">
    <property type="entry name" value="AMELOGENIN"/>
    <property type="match status" value="1"/>
</dbReference>